<gene>
    <name evidence="1" type="ORF">PsorP6_007854</name>
</gene>
<evidence type="ECO:0000313" key="1">
    <source>
        <dbReference type="EMBL" id="KAI9915493.1"/>
    </source>
</evidence>
<comment type="caution">
    <text evidence="1">The sequence shown here is derived from an EMBL/GenBank/DDBJ whole genome shotgun (WGS) entry which is preliminary data.</text>
</comment>
<accession>A0ACC0WBK4</accession>
<organism evidence="1 2">
    <name type="scientific">Peronosclerospora sorghi</name>
    <dbReference type="NCBI Taxonomy" id="230839"/>
    <lineage>
        <taxon>Eukaryota</taxon>
        <taxon>Sar</taxon>
        <taxon>Stramenopiles</taxon>
        <taxon>Oomycota</taxon>
        <taxon>Peronosporomycetes</taxon>
        <taxon>Peronosporales</taxon>
        <taxon>Peronosporaceae</taxon>
        <taxon>Peronosclerospora</taxon>
    </lineage>
</organism>
<name>A0ACC0WBK4_9STRA</name>
<protein>
    <submittedName>
        <fullName evidence="1">Uncharacterized protein</fullName>
    </submittedName>
</protein>
<dbReference type="EMBL" id="CM047582">
    <property type="protein sequence ID" value="KAI9915493.1"/>
    <property type="molecule type" value="Genomic_DNA"/>
</dbReference>
<dbReference type="Proteomes" id="UP001163321">
    <property type="component" value="Chromosome 3"/>
</dbReference>
<reference evidence="1 2" key="1">
    <citation type="journal article" date="2022" name="bioRxiv">
        <title>The genome of the oomycete Peronosclerospora sorghi, a cosmopolitan pathogen of maize and sorghum, is inflated with dispersed pseudogenes.</title>
        <authorList>
            <person name="Fletcher K."/>
            <person name="Martin F."/>
            <person name="Isakeit T."/>
            <person name="Cavanaugh K."/>
            <person name="Magill C."/>
            <person name="Michelmore R."/>
        </authorList>
    </citation>
    <scope>NUCLEOTIDE SEQUENCE [LARGE SCALE GENOMIC DNA]</scope>
    <source>
        <strain evidence="1">P6</strain>
    </source>
</reference>
<sequence length="120" mass="13849">MHYHRIKSFFGRNPRMVASTVRRFLYASSTQLPSKHKGKKNHFTTAGLPLVLFVVGGYVALTQFMGGKYEAKDHMIKSQTEHVFNLEEEHKKITAKLRLDDFELKPVPPLQESFDKADTR</sequence>
<proteinExistence type="predicted"/>
<evidence type="ECO:0000313" key="2">
    <source>
        <dbReference type="Proteomes" id="UP001163321"/>
    </source>
</evidence>
<keyword evidence="2" id="KW-1185">Reference proteome</keyword>